<reference evidence="1" key="2">
    <citation type="submission" date="2020-06" db="EMBL/GenBank/DDBJ databases">
        <title>Whole Genome Sequence of Bradyrhizobium sp. Strain 323S2.</title>
        <authorList>
            <person name="Bromfield E.S.P."/>
        </authorList>
    </citation>
    <scope>NUCLEOTIDE SEQUENCE [LARGE SCALE GENOMIC DNA]</scope>
    <source>
        <strain evidence="1">323S2</strain>
    </source>
</reference>
<name>A0A7Z0TP96_9BRAD</name>
<proteinExistence type="predicted"/>
<evidence type="ECO:0000313" key="1">
    <source>
        <dbReference type="EMBL" id="NYY87080.1"/>
    </source>
</evidence>
<reference evidence="2 3" key="3">
    <citation type="journal article" date="2022" name="Int. J. Syst. Evol. Microbiol.">
        <title>Strains of Bradyrhizobium barranii sp. nov. associated with legumes native to Canada are symbionts of soybeans and belong to different subspecies (subsp. barranii subsp. nov. and subsp. apii subsp. nov.) and symbiovars (sv. glycinearum and sv. septentrionale).</title>
        <authorList>
            <person name="Bromfield E.S.P."/>
            <person name="Cloutier S."/>
            <person name="Wasai-Hara S."/>
            <person name="Minamisawa K."/>
        </authorList>
    </citation>
    <scope>NUCLEOTIDE SEQUENCE [LARGE SCALE GENOMIC DNA]</scope>
    <source>
        <strain evidence="2 3">323S2</strain>
    </source>
</reference>
<evidence type="ECO:0000313" key="3">
    <source>
        <dbReference type="Proteomes" id="UP000564836"/>
    </source>
</evidence>
<dbReference type="AlphaFoldDB" id="A0A7Z0TP96"/>
<dbReference type="RefSeq" id="WP_166342580.1">
    <property type="nucleotide sequence ID" value="NZ_CP088280.1"/>
</dbReference>
<reference evidence="2 3" key="1">
    <citation type="journal article" date="2017" name="Syst. Appl. Microbiol.">
        <title>Soybeans inoculated with root zone soils of Canadian native legumes harbour diverse and novel Bradyrhizobium spp. that possess agricultural potential.</title>
        <authorList>
            <person name="Bromfield E.S.P."/>
            <person name="Cloutier S."/>
            <person name="Tambong J.T."/>
            <person name="Tran Thi T.V."/>
        </authorList>
    </citation>
    <scope>NUCLEOTIDE SEQUENCE [LARGE SCALE GENOMIC DNA]</scope>
    <source>
        <strain evidence="2 3">323S2</strain>
    </source>
</reference>
<dbReference type="Proteomes" id="UP000564836">
    <property type="component" value="Chromosome"/>
</dbReference>
<organism evidence="1">
    <name type="scientific">Bradyrhizobium barranii subsp. barranii</name>
    <dbReference type="NCBI Taxonomy" id="2823807"/>
    <lineage>
        <taxon>Bacteria</taxon>
        <taxon>Pseudomonadati</taxon>
        <taxon>Pseudomonadota</taxon>
        <taxon>Alphaproteobacteria</taxon>
        <taxon>Hyphomicrobiales</taxon>
        <taxon>Nitrobacteraceae</taxon>
        <taxon>Bradyrhizobium</taxon>
        <taxon>Bradyrhizobium barranii</taxon>
    </lineage>
</organism>
<gene>
    <name evidence="2" type="ORF">G6321_00017120</name>
    <name evidence="1" type="ORF">G6321_01155</name>
</gene>
<protein>
    <submittedName>
        <fullName evidence="2">Helix-turn-helix domain-containing protein</fullName>
    </submittedName>
</protein>
<dbReference type="EMBL" id="CP088280">
    <property type="protein sequence ID" value="UGX96764.1"/>
    <property type="molecule type" value="Genomic_DNA"/>
</dbReference>
<sequence length="83" mass="9336">MDEHQQKRNLLPLKRALVKGGFGKTKAYELIDQGKIIAYKMDGKTMIDADSIDAYHLTLPRIETGSVKPARATKSHKQRNADL</sequence>
<accession>A0A7Z0TP96</accession>
<evidence type="ECO:0000313" key="2">
    <source>
        <dbReference type="EMBL" id="UGX96764.1"/>
    </source>
</evidence>
<dbReference type="EMBL" id="JACBFH010000001">
    <property type="protein sequence ID" value="NYY87080.1"/>
    <property type="molecule type" value="Genomic_DNA"/>
</dbReference>